<name>A0A832ZGL0_9EURY</name>
<dbReference type="Proteomes" id="UP000643554">
    <property type="component" value="Unassembled WGS sequence"/>
</dbReference>
<reference evidence="2" key="1">
    <citation type="journal article" date="2020" name="ISME J.">
        <title>Gammaproteobacteria mediating utilization of methyl-, sulfur- and petroleum organic compounds in deep ocean hydrothermal plumes.</title>
        <authorList>
            <person name="Zhou Z."/>
            <person name="Liu Y."/>
            <person name="Pan J."/>
            <person name="Cron B.R."/>
            <person name="Toner B.M."/>
            <person name="Anantharaman K."/>
            <person name="Breier J.A."/>
            <person name="Dick G.J."/>
            <person name="Li M."/>
        </authorList>
    </citation>
    <scope>NUCLEOTIDE SEQUENCE</scope>
    <source>
        <strain evidence="2">SZUA-1453</strain>
        <strain evidence="3">SZUA-1471</strain>
    </source>
</reference>
<organism evidence="2 4">
    <name type="scientific">Methanothermococcus okinawensis</name>
    <dbReference type="NCBI Taxonomy" id="155863"/>
    <lineage>
        <taxon>Archaea</taxon>
        <taxon>Methanobacteriati</taxon>
        <taxon>Methanobacteriota</taxon>
        <taxon>Methanomada group</taxon>
        <taxon>Methanococci</taxon>
        <taxon>Methanococcales</taxon>
        <taxon>Methanococcaceae</taxon>
        <taxon>Methanothermococcus</taxon>
    </lineage>
</organism>
<evidence type="ECO:0000256" key="1">
    <source>
        <dbReference type="SAM" id="Coils"/>
    </source>
</evidence>
<evidence type="ECO:0000313" key="2">
    <source>
        <dbReference type="EMBL" id="HIP84035.1"/>
    </source>
</evidence>
<feature type="coiled-coil region" evidence="1">
    <location>
        <begin position="63"/>
        <end position="90"/>
    </location>
</feature>
<gene>
    <name evidence="2" type="ORF">EYH15_00860</name>
    <name evidence="3" type="ORF">EYH21_02010</name>
</gene>
<dbReference type="EMBL" id="DQUI01000019">
    <property type="protein sequence ID" value="HIP84035.1"/>
    <property type="molecule type" value="Genomic_DNA"/>
</dbReference>
<sequence>MFRRRFFRGPCKHFLIPGILSKFRYGGPCRCGCGPHAFYLDETGRLAHARGLLLEEIEEGDREKYLEEVIKYLKEELKILEEELKKIKKKKE</sequence>
<dbReference type="AlphaFoldDB" id="A0A832ZGL0"/>
<keyword evidence="1" id="KW-0175">Coiled coil</keyword>
<accession>A0A832ZGL0</accession>
<proteinExistence type="predicted"/>
<comment type="caution">
    <text evidence="2">The sequence shown here is derived from an EMBL/GenBank/DDBJ whole genome shotgun (WGS) entry which is preliminary data.</text>
</comment>
<evidence type="ECO:0000313" key="3">
    <source>
        <dbReference type="EMBL" id="HIP91059.1"/>
    </source>
</evidence>
<dbReference type="Proteomes" id="UP000618343">
    <property type="component" value="Unassembled WGS sequence"/>
</dbReference>
<evidence type="ECO:0000313" key="4">
    <source>
        <dbReference type="Proteomes" id="UP000643554"/>
    </source>
</evidence>
<protein>
    <submittedName>
        <fullName evidence="2">Uncharacterized protein</fullName>
    </submittedName>
</protein>
<dbReference type="EMBL" id="DQUO01000021">
    <property type="protein sequence ID" value="HIP91059.1"/>
    <property type="molecule type" value="Genomic_DNA"/>
</dbReference>